<sequence>MMEGDVEDLSLVNPILLETVSRLDAEVLSVRCRLALDWHQFDFISVKNTLSIPLTIHMRLQTKLKSYDDRRTFVRCLAEDLHNCNLISRQGALIHEMDENNSSSFAGRDPSGDYCCSPKLVQALKVPSAKPHWLYRSITSNSLRLRLRTCTPSTNWTPY</sequence>
<reference evidence="1" key="1">
    <citation type="submission" date="2018-05" db="EMBL/GenBank/DDBJ databases">
        <title>Draft genome of Mucuna pruriens seed.</title>
        <authorList>
            <person name="Nnadi N.E."/>
            <person name="Vos R."/>
            <person name="Hasami M.H."/>
            <person name="Devisetty U.K."/>
            <person name="Aguiy J.C."/>
        </authorList>
    </citation>
    <scope>NUCLEOTIDE SEQUENCE [LARGE SCALE GENOMIC DNA]</scope>
    <source>
        <strain evidence="1">JCA_2017</strain>
    </source>
</reference>
<organism evidence="1 2">
    <name type="scientific">Mucuna pruriens</name>
    <name type="common">Velvet bean</name>
    <name type="synonym">Dolichos pruriens</name>
    <dbReference type="NCBI Taxonomy" id="157652"/>
    <lineage>
        <taxon>Eukaryota</taxon>
        <taxon>Viridiplantae</taxon>
        <taxon>Streptophyta</taxon>
        <taxon>Embryophyta</taxon>
        <taxon>Tracheophyta</taxon>
        <taxon>Spermatophyta</taxon>
        <taxon>Magnoliopsida</taxon>
        <taxon>eudicotyledons</taxon>
        <taxon>Gunneridae</taxon>
        <taxon>Pentapetalae</taxon>
        <taxon>rosids</taxon>
        <taxon>fabids</taxon>
        <taxon>Fabales</taxon>
        <taxon>Fabaceae</taxon>
        <taxon>Papilionoideae</taxon>
        <taxon>50 kb inversion clade</taxon>
        <taxon>NPAAA clade</taxon>
        <taxon>indigoferoid/millettioid clade</taxon>
        <taxon>Phaseoleae</taxon>
        <taxon>Mucuna</taxon>
    </lineage>
</organism>
<accession>A0A371GBG8</accession>
<keyword evidence="2" id="KW-1185">Reference proteome</keyword>
<feature type="non-terminal residue" evidence="1">
    <location>
        <position position="1"/>
    </location>
</feature>
<comment type="caution">
    <text evidence="1">The sequence shown here is derived from an EMBL/GenBank/DDBJ whole genome shotgun (WGS) entry which is preliminary data.</text>
</comment>
<evidence type="ECO:0000313" key="1">
    <source>
        <dbReference type="EMBL" id="RDX87885.1"/>
    </source>
</evidence>
<dbReference type="AlphaFoldDB" id="A0A371GBG8"/>
<dbReference type="Proteomes" id="UP000257109">
    <property type="component" value="Unassembled WGS sequence"/>
</dbReference>
<protein>
    <submittedName>
        <fullName evidence="1">Uncharacterized protein</fullName>
    </submittedName>
</protein>
<evidence type="ECO:0000313" key="2">
    <source>
        <dbReference type="Proteomes" id="UP000257109"/>
    </source>
</evidence>
<proteinExistence type="predicted"/>
<gene>
    <name evidence="1" type="ORF">CR513_30586</name>
</gene>
<dbReference type="EMBL" id="QJKJ01006103">
    <property type="protein sequence ID" value="RDX87885.1"/>
    <property type="molecule type" value="Genomic_DNA"/>
</dbReference>
<name>A0A371GBG8_MUCPR</name>